<dbReference type="Proteomes" id="UP000051999">
    <property type="component" value="Unassembled WGS sequence"/>
</dbReference>
<feature type="region of interest" description="Disordered" evidence="1">
    <location>
        <begin position="120"/>
        <end position="247"/>
    </location>
</feature>
<organism evidence="2 3">
    <name type="scientific">Furfurilactobacillus rossiae DSM 15814</name>
    <dbReference type="NCBI Taxonomy" id="1114972"/>
    <lineage>
        <taxon>Bacteria</taxon>
        <taxon>Bacillati</taxon>
        <taxon>Bacillota</taxon>
        <taxon>Bacilli</taxon>
        <taxon>Lactobacillales</taxon>
        <taxon>Lactobacillaceae</taxon>
        <taxon>Furfurilactobacillus</taxon>
    </lineage>
</organism>
<evidence type="ECO:0000256" key="1">
    <source>
        <dbReference type="SAM" id="MobiDB-lite"/>
    </source>
</evidence>
<keyword evidence="3" id="KW-1185">Reference proteome</keyword>
<evidence type="ECO:0008006" key="4">
    <source>
        <dbReference type="Google" id="ProtNLM"/>
    </source>
</evidence>
<proteinExistence type="predicted"/>
<reference evidence="2 3" key="1">
    <citation type="journal article" date="2015" name="Genome Announc.">
        <title>Expanding the biotechnology potential of lactobacilli through comparative genomics of 213 strains and associated genera.</title>
        <authorList>
            <person name="Sun Z."/>
            <person name="Harris H.M."/>
            <person name="McCann A."/>
            <person name="Guo C."/>
            <person name="Argimon S."/>
            <person name="Zhang W."/>
            <person name="Yang X."/>
            <person name="Jeffery I.B."/>
            <person name="Cooney J.C."/>
            <person name="Kagawa T.F."/>
            <person name="Liu W."/>
            <person name="Song Y."/>
            <person name="Salvetti E."/>
            <person name="Wrobel A."/>
            <person name="Rasinkangas P."/>
            <person name="Parkhill J."/>
            <person name="Rea M.C."/>
            <person name="O'Sullivan O."/>
            <person name="Ritari J."/>
            <person name="Douillard F.P."/>
            <person name="Paul Ross R."/>
            <person name="Yang R."/>
            <person name="Briner A.E."/>
            <person name="Felis G.E."/>
            <person name="de Vos W.M."/>
            <person name="Barrangou R."/>
            <person name="Klaenhammer T.R."/>
            <person name="Caufield P.W."/>
            <person name="Cui Y."/>
            <person name="Zhang H."/>
            <person name="O'Toole P.W."/>
        </authorList>
    </citation>
    <scope>NUCLEOTIDE SEQUENCE [LARGE SCALE GENOMIC DNA]</scope>
    <source>
        <strain evidence="2 3">DSM 15814</strain>
    </source>
</reference>
<comment type="caution">
    <text evidence="2">The sequence shown here is derived from an EMBL/GenBank/DDBJ whole genome shotgun (WGS) entry which is preliminary data.</text>
</comment>
<dbReference type="AlphaFoldDB" id="A0A0R1RLA1"/>
<feature type="compositionally biased region" description="Low complexity" evidence="1">
    <location>
        <begin position="127"/>
        <end position="151"/>
    </location>
</feature>
<accession>A0A0R1RLA1</accession>
<dbReference type="STRING" id="1114972.FD35_GL002496"/>
<sequence length="518" mass="55427">MFVIIALFISPNHQISAASGPVVTFTTQVQNDPNKLQFTTENDSDQEATVTLMLPAQLVADATGQGSPKIAWNAQKTQATLRLAAHQTQRWVVPVDSQIAGTGIVQIVDEQHHQLDLQTVTVSPPQSASDLISSDSQSSSSLQSNAGNSNNVDRSSVQTDATGSKAASDSSQQAGTSVPSGQPGQKQRDSAQDKVNQSSSKVAESASTVSQTESSASASEKTITSGRQAKPSPTERAGTSTTAPVIDYGDPISGNYINYTGGSLSLPVYLTAPKAGRYLVYLELWSNRYQAFAEITVTGATNRQKFTVTIPAEYMPQYSDQISGFNLYASDESNNFSDPLHYVLTLDVPDRPADGLTVTAPNAITFNPTDEPIDAETIWNQKLPARIIPTDSDALGANTLSVIDGREDTQPWTLTVSADQSQQLTGSDHDVLQDAMHYLHNGRDLPINNNQVLVTTQGEYPSESIHDVDYHLYTTVTNVSRNWNANTGLFLEAAIGTGGGEAYSGSLTWHVTDGVANN</sequence>
<dbReference type="EMBL" id="AZFF01000007">
    <property type="protein sequence ID" value="KRL55042.1"/>
    <property type="molecule type" value="Genomic_DNA"/>
</dbReference>
<protein>
    <recommendedName>
        <fullName evidence="4">WxL domain-containing protein</fullName>
    </recommendedName>
</protein>
<feature type="compositionally biased region" description="Polar residues" evidence="1">
    <location>
        <begin position="152"/>
        <end position="185"/>
    </location>
</feature>
<gene>
    <name evidence="2" type="ORF">FD35_GL002496</name>
</gene>
<feature type="compositionally biased region" description="Polar residues" evidence="1">
    <location>
        <begin position="193"/>
        <end position="227"/>
    </location>
</feature>
<dbReference type="PATRIC" id="fig|1114972.6.peg.2559"/>
<evidence type="ECO:0000313" key="3">
    <source>
        <dbReference type="Proteomes" id="UP000051999"/>
    </source>
</evidence>
<evidence type="ECO:0000313" key="2">
    <source>
        <dbReference type="EMBL" id="KRL55042.1"/>
    </source>
</evidence>
<name>A0A0R1RLA1_9LACO</name>